<feature type="compositionally biased region" description="Basic and acidic residues" evidence="1">
    <location>
        <begin position="12"/>
        <end position="21"/>
    </location>
</feature>
<dbReference type="Proteomes" id="UP000095282">
    <property type="component" value="Unplaced"/>
</dbReference>
<organism evidence="2 3">
    <name type="scientific">Caenorhabditis tropicalis</name>
    <dbReference type="NCBI Taxonomy" id="1561998"/>
    <lineage>
        <taxon>Eukaryota</taxon>
        <taxon>Metazoa</taxon>
        <taxon>Ecdysozoa</taxon>
        <taxon>Nematoda</taxon>
        <taxon>Chromadorea</taxon>
        <taxon>Rhabditida</taxon>
        <taxon>Rhabditina</taxon>
        <taxon>Rhabditomorpha</taxon>
        <taxon>Rhabditoidea</taxon>
        <taxon>Rhabditidae</taxon>
        <taxon>Peloderinae</taxon>
        <taxon>Caenorhabditis</taxon>
    </lineage>
</organism>
<dbReference type="Pfam" id="PF02343">
    <property type="entry name" value="TRA-1_regulated"/>
    <property type="match status" value="1"/>
</dbReference>
<keyword evidence="2" id="KW-1185">Reference proteome</keyword>
<evidence type="ECO:0000313" key="3">
    <source>
        <dbReference type="WBParaSite" id="Csp11.Scaffold630.g20878.t1"/>
    </source>
</evidence>
<name>A0A1I7UZF6_9PELO</name>
<dbReference type="AlphaFoldDB" id="A0A1I7UZF6"/>
<protein>
    <submittedName>
        <fullName evidence="3">Tudor domain-containing protein</fullName>
    </submittedName>
</protein>
<reference evidence="3" key="1">
    <citation type="submission" date="2016-11" db="UniProtKB">
        <authorList>
            <consortium name="WormBaseParasite"/>
        </authorList>
    </citation>
    <scope>IDENTIFICATION</scope>
</reference>
<feature type="region of interest" description="Disordered" evidence="1">
    <location>
        <begin position="1"/>
        <end position="29"/>
    </location>
</feature>
<proteinExistence type="predicted"/>
<evidence type="ECO:0000256" key="1">
    <source>
        <dbReference type="SAM" id="MobiDB-lite"/>
    </source>
</evidence>
<sequence length="93" mass="10388">MPIIVAPWNQSEIEKPADSRDSFQSFGPSPYFDPSQPLSDVYTSMGIICQDGKWYQTKYTRVIYEDTETGSNNIPVDGLQGKKSGIQIFGCTD</sequence>
<dbReference type="InterPro" id="IPR003326">
    <property type="entry name" value="TRA-1_regulated"/>
</dbReference>
<dbReference type="WBParaSite" id="Csp11.Scaffold630.g20878.t1">
    <property type="protein sequence ID" value="Csp11.Scaffold630.g20878.t1"/>
    <property type="gene ID" value="Csp11.Scaffold630.g20878"/>
</dbReference>
<accession>A0A1I7UZF6</accession>
<evidence type="ECO:0000313" key="2">
    <source>
        <dbReference type="Proteomes" id="UP000095282"/>
    </source>
</evidence>